<feature type="region of interest" description="Disordered" evidence="1">
    <location>
        <begin position="139"/>
        <end position="218"/>
    </location>
</feature>
<accession>A0ABM3WKI3</accession>
<dbReference type="InterPro" id="IPR012574">
    <property type="entry name" value="ATP5MJ"/>
</dbReference>
<organism evidence="2 3">
    <name type="scientific">Erinaceus europaeus</name>
    <name type="common">Western European hedgehog</name>
    <dbReference type="NCBI Taxonomy" id="9365"/>
    <lineage>
        <taxon>Eukaryota</taxon>
        <taxon>Metazoa</taxon>
        <taxon>Chordata</taxon>
        <taxon>Craniata</taxon>
        <taxon>Vertebrata</taxon>
        <taxon>Euteleostomi</taxon>
        <taxon>Mammalia</taxon>
        <taxon>Eutheria</taxon>
        <taxon>Laurasiatheria</taxon>
        <taxon>Eulipotyphla</taxon>
        <taxon>Erinaceidae</taxon>
        <taxon>Erinaceinae</taxon>
        <taxon>Erinaceus</taxon>
    </lineage>
</organism>
<evidence type="ECO:0000313" key="3">
    <source>
        <dbReference type="RefSeq" id="XP_060037082.1"/>
    </source>
</evidence>
<reference evidence="3" key="1">
    <citation type="submission" date="2025-08" db="UniProtKB">
        <authorList>
            <consortium name="RefSeq"/>
        </authorList>
    </citation>
    <scope>IDENTIFICATION</scope>
</reference>
<dbReference type="Proteomes" id="UP001652624">
    <property type="component" value="Chromosome 22"/>
</dbReference>
<dbReference type="RefSeq" id="XP_060037082.1">
    <property type="nucleotide sequence ID" value="XM_060181099.1"/>
</dbReference>
<dbReference type="PANTHER" id="PTHR15233">
    <property type="entry name" value="MITOCHONDRIAL PROTEOLIPID"/>
    <property type="match status" value="1"/>
</dbReference>
<feature type="compositionally biased region" description="Pro residues" evidence="1">
    <location>
        <begin position="178"/>
        <end position="193"/>
    </location>
</feature>
<proteinExistence type="predicted"/>
<sequence>MLPGITSCLGVQCFIHGATSHPGPLYFLYIRQIEREGGDRRSGGRERHLQLCFITPEASLLPGGAWGFEPGALHTAMCALCQVRHHPALARIHFAHESTNWPSPHFGFFSGGFQLPPLPAVRPPALSVWQRVRTHRRPRATYVARDPAAEGSGAHATGRSLGRARRSGRASGRGARTPLPPPPPPPPPPPRSPARPGVAVLQPPGRPRGGAVVRRRGQADALAAAPPLLPPSRRLPRDACALGDLSESSAVRQRRPEPGSGVEMLQSFMKNVWTPLRPYYTQVYQEIWIGMGLMGFIVYKIRSADKKSKALKASKQTTGHGHH</sequence>
<evidence type="ECO:0000256" key="1">
    <source>
        <dbReference type="SAM" id="MobiDB-lite"/>
    </source>
</evidence>
<dbReference type="PANTHER" id="PTHR15233:SF1">
    <property type="entry name" value="ATP SYNTHASE SUBUNIT ATP5MJ, MITOCHONDRIAL"/>
    <property type="match status" value="1"/>
</dbReference>
<evidence type="ECO:0000313" key="2">
    <source>
        <dbReference type="Proteomes" id="UP001652624"/>
    </source>
</evidence>
<gene>
    <name evidence="3" type="primary">ATP5MJ</name>
</gene>
<dbReference type="GeneID" id="107522268"/>
<keyword evidence="2" id="KW-1185">Reference proteome</keyword>
<dbReference type="Pfam" id="PF08039">
    <property type="entry name" value="Mit_proteolip"/>
    <property type="match status" value="1"/>
</dbReference>
<protein>
    <submittedName>
        <fullName evidence="3">ATP synthase subunit ATP5MJ, mitochondrial isoform X1</fullName>
    </submittedName>
</protein>
<name>A0ABM3WKI3_ERIEU</name>